<dbReference type="Proteomes" id="UP000000557">
    <property type="component" value="Chromosome"/>
</dbReference>
<dbReference type="EMBL" id="BA000045">
    <property type="protein sequence ID" value="BAC88402.1"/>
    <property type="molecule type" value="Genomic_DNA"/>
</dbReference>
<name>Q7NNF0_GLOVI</name>
<dbReference type="EnsemblBacteria" id="BAC88402">
    <property type="protein sequence ID" value="BAC88402"/>
    <property type="gene ID" value="BAC88402"/>
</dbReference>
<gene>
    <name evidence="1" type="ordered locus">glr0461</name>
</gene>
<keyword evidence="2" id="KW-1185">Reference proteome</keyword>
<dbReference type="HOGENOM" id="CLU_939299_0_0_3"/>
<evidence type="ECO:0000313" key="2">
    <source>
        <dbReference type="Proteomes" id="UP000000557"/>
    </source>
</evidence>
<dbReference type="PANTHER" id="PTHR20883">
    <property type="entry name" value="PHYTANOYL-COA DIOXYGENASE DOMAIN CONTAINING 1"/>
    <property type="match status" value="1"/>
</dbReference>
<dbReference type="PANTHER" id="PTHR20883:SF48">
    <property type="entry name" value="ECTOINE DIOXYGENASE"/>
    <property type="match status" value="1"/>
</dbReference>
<dbReference type="InParanoid" id="Q7NNF0"/>
<sequence>MSPVKRMFPHLQNYVRMVRKVLVSAASIRQQPHNRFTSDGYEVIPDFLSSAESREIIAFAQSYVRGHSYVIPPQHYCEDEQDGGKCYMHHRAESTDINLGMVQFINVQKLDERYSRLLYSVKTMLEKRTGETLVAQSAVVQLDMPDQQTKRRLHTDGLTVRYKAFLYLSDVQNIDDGPYTVIAHSHRHVARKLLNLFYVRWRSLGWSREKVSRSDQFGDMALFYNEKQTIPILGQAGTLILSNQLIVHQGGYNTNPRWALILHYIPSKFWDGKPFDMYQKDVGSQGYPDQQMLAEA</sequence>
<proteinExistence type="predicted"/>
<dbReference type="RefSeq" id="WP_011140464.1">
    <property type="nucleotide sequence ID" value="NC_005125.1"/>
</dbReference>
<dbReference type="eggNOG" id="ENOG50337NH">
    <property type="taxonomic scope" value="Bacteria"/>
</dbReference>
<protein>
    <submittedName>
        <fullName evidence="1">Glr0461 protein</fullName>
    </submittedName>
</protein>
<reference evidence="1 2" key="1">
    <citation type="journal article" date="2003" name="DNA Res.">
        <title>Complete genome structure of Gloeobacter violaceus PCC 7421, a cyanobacterium that lacks thylakoids.</title>
        <authorList>
            <person name="Nakamura Y."/>
            <person name="Kaneko T."/>
            <person name="Sato S."/>
            <person name="Mimuro M."/>
            <person name="Miyashita H."/>
            <person name="Tsuchiya T."/>
            <person name="Sasamoto S."/>
            <person name="Watanabe A."/>
            <person name="Kawashima K."/>
            <person name="Kishida Y."/>
            <person name="Kiyokawa C."/>
            <person name="Kohara M."/>
            <person name="Matsumoto M."/>
            <person name="Matsuno A."/>
            <person name="Nakazaki N."/>
            <person name="Shimpo S."/>
            <person name="Takeuchi C."/>
            <person name="Yamada M."/>
            <person name="Tabata S."/>
        </authorList>
    </citation>
    <scope>NUCLEOTIDE SEQUENCE [LARGE SCALE GENOMIC DNA]</scope>
    <source>
        <strain evidence="2">ATCC 29082 / PCC 7421</strain>
    </source>
</reference>
<accession>Q7NNF0</accession>
<dbReference type="Gene3D" id="2.60.120.620">
    <property type="entry name" value="q2cbj1_9rhob like domain"/>
    <property type="match status" value="1"/>
</dbReference>
<reference evidence="1 2" key="2">
    <citation type="journal article" date="2003" name="DNA Res.">
        <title>Complete genome structure of Gloeobacter violaceus PCC 7421, a cyanobacterium that lacks thylakoids (supplement).</title>
        <authorList>
            <person name="Nakamura Y."/>
            <person name="Kaneko T."/>
            <person name="Sato S."/>
            <person name="Mimuro M."/>
            <person name="Miyashita H."/>
            <person name="Tsuchiya T."/>
            <person name="Sasamoto S."/>
            <person name="Watanabe A."/>
            <person name="Kawashima K."/>
            <person name="Kishida Y."/>
            <person name="Kiyokawa C."/>
            <person name="Kohara M."/>
            <person name="Matsumoto M."/>
            <person name="Matsuno A."/>
            <person name="Nakazaki N."/>
            <person name="Shimpo S."/>
            <person name="Takeuchi C."/>
            <person name="Yamada M."/>
            <person name="Tabata S."/>
        </authorList>
    </citation>
    <scope>NUCLEOTIDE SEQUENCE [LARGE SCALE GENOMIC DNA]</scope>
    <source>
        <strain evidence="2">ATCC 29082 / PCC 7421</strain>
    </source>
</reference>
<dbReference type="OrthoDB" id="549482at2"/>
<dbReference type="KEGG" id="gvi:glr0461"/>
<organism evidence="1 2">
    <name type="scientific">Gloeobacter violaceus (strain ATCC 29082 / PCC 7421)</name>
    <dbReference type="NCBI Taxonomy" id="251221"/>
    <lineage>
        <taxon>Bacteria</taxon>
        <taxon>Bacillati</taxon>
        <taxon>Cyanobacteriota</taxon>
        <taxon>Cyanophyceae</taxon>
        <taxon>Gloeobacterales</taxon>
        <taxon>Gloeobacteraceae</taxon>
        <taxon>Gloeobacter</taxon>
    </lineage>
</organism>
<dbReference type="SUPFAM" id="SSF51197">
    <property type="entry name" value="Clavaminate synthase-like"/>
    <property type="match status" value="1"/>
</dbReference>
<dbReference type="PhylomeDB" id="Q7NNF0"/>
<dbReference type="AlphaFoldDB" id="Q7NNF0"/>
<evidence type="ECO:0000313" key="1">
    <source>
        <dbReference type="EMBL" id="BAC88402.1"/>
    </source>
</evidence>